<proteinExistence type="predicted"/>
<sequence length="70" mass="7585">METVKSPLARLPPESEGNARAAFAFPPSPASDGEEEDEGRDPSPPDLLERRREADLCTAISAISADLTFW</sequence>
<feature type="compositionally biased region" description="Basic and acidic residues" evidence="1">
    <location>
        <begin position="40"/>
        <end position="51"/>
    </location>
</feature>
<accession>A0A0G4H8T6</accession>
<dbReference type="VEuPathDB" id="CryptoDB:Cvel_25220"/>
<evidence type="ECO:0000313" key="2">
    <source>
        <dbReference type="EMBL" id="CEM40315.1"/>
    </source>
</evidence>
<feature type="region of interest" description="Disordered" evidence="1">
    <location>
        <begin position="1"/>
        <end position="51"/>
    </location>
</feature>
<reference evidence="2" key="1">
    <citation type="submission" date="2014-11" db="EMBL/GenBank/DDBJ databases">
        <authorList>
            <person name="Otto D Thomas"/>
            <person name="Naeem Raeece"/>
        </authorList>
    </citation>
    <scope>NUCLEOTIDE SEQUENCE</scope>
</reference>
<gene>
    <name evidence="2" type="ORF">Cvel_25220</name>
</gene>
<organism evidence="2">
    <name type="scientific">Chromera velia CCMP2878</name>
    <dbReference type="NCBI Taxonomy" id="1169474"/>
    <lineage>
        <taxon>Eukaryota</taxon>
        <taxon>Sar</taxon>
        <taxon>Alveolata</taxon>
        <taxon>Colpodellida</taxon>
        <taxon>Chromeraceae</taxon>
        <taxon>Chromera</taxon>
    </lineage>
</organism>
<dbReference type="EMBL" id="CDMZ01002014">
    <property type="protein sequence ID" value="CEM40315.1"/>
    <property type="molecule type" value="Genomic_DNA"/>
</dbReference>
<dbReference type="AlphaFoldDB" id="A0A0G4H8T6"/>
<name>A0A0G4H8T6_9ALVE</name>
<protein>
    <submittedName>
        <fullName evidence="2">Uncharacterized protein</fullName>
    </submittedName>
</protein>
<evidence type="ECO:0000256" key="1">
    <source>
        <dbReference type="SAM" id="MobiDB-lite"/>
    </source>
</evidence>